<dbReference type="InterPro" id="IPR017853">
    <property type="entry name" value="GH"/>
</dbReference>
<proteinExistence type="predicted"/>
<evidence type="ECO:0000259" key="1">
    <source>
        <dbReference type="Pfam" id="PF05913"/>
    </source>
</evidence>
<dbReference type="InterPro" id="IPR029000">
    <property type="entry name" value="Cyclophilin-like_dom_sf"/>
</dbReference>
<feature type="domain" description="6-phospho-N-acetylmuramidase N-terminal" evidence="2">
    <location>
        <begin position="2"/>
        <end position="232"/>
    </location>
</feature>
<dbReference type="InterPro" id="IPR013785">
    <property type="entry name" value="Aldolase_TIM"/>
</dbReference>
<dbReference type="Pfam" id="PF05913">
    <property type="entry name" value="MupG_C"/>
    <property type="match status" value="1"/>
</dbReference>
<dbReference type="Gene3D" id="2.40.100.10">
    <property type="entry name" value="Cyclophilin-like"/>
    <property type="match status" value="1"/>
</dbReference>
<accession>A0A6G7KA62</accession>
<evidence type="ECO:0000259" key="2">
    <source>
        <dbReference type="Pfam" id="PF19200"/>
    </source>
</evidence>
<dbReference type="Pfam" id="PF19200">
    <property type="entry name" value="MupG_N"/>
    <property type="match status" value="1"/>
</dbReference>
<dbReference type="SUPFAM" id="SSF51445">
    <property type="entry name" value="(Trans)glycosidases"/>
    <property type="match status" value="1"/>
</dbReference>
<dbReference type="KEGG" id="jar:G7057_06750"/>
<dbReference type="EMBL" id="CP049740">
    <property type="protein sequence ID" value="QII82159.1"/>
    <property type="molecule type" value="Genomic_DNA"/>
</dbReference>
<name>A0A6G7KA62_9LACT</name>
<feature type="domain" description="6-phospho-N-acetylmuramidase C-terminal" evidence="1">
    <location>
        <begin position="256"/>
        <end position="350"/>
    </location>
</feature>
<evidence type="ECO:0000313" key="4">
    <source>
        <dbReference type="Proteomes" id="UP000501451"/>
    </source>
</evidence>
<dbReference type="Gene3D" id="3.20.20.70">
    <property type="entry name" value="Aldolase class I"/>
    <property type="match status" value="1"/>
</dbReference>
<dbReference type="RefSeq" id="WP_166162219.1">
    <property type="nucleotide sequence ID" value="NZ_CP049740.1"/>
</dbReference>
<protein>
    <submittedName>
        <fullName evidence="3">DUF871 domain-containing protein</fullName>
    </submittedName>
</protein>
<dbReference type="InterPro" id="IPR043797">
    <property type="entry name" value="MupG_N"/>
</dbReference>
<dbReference type="AlphaFoldDB" id="A0A6G7KA62"/>
<sequence length="354" mass="39874">MYGFSVFLNEAITDKTMAYVNQMHENGFKGIFTSIHIPEDDHSKYLGRLQKLGQLAKEKQLELVVDASGSALNHLNVGFGNLSSLIEMGITAIRIDYGISNQDVATISRQMGVALNASTISNRDIEELTHYGADFSKMEAWHNYYPRPETGLGKKDFCQQNDWLKKAGFKVMAFVAGDEKLRGPLYEGLPTLERHRYQHPLTSALELEKDCLVDKIYVGDPTIKEATIKQFSSYLLHDTISFHAVSLGDNEDIARTGGQHTNRMDAARDVIRSQEGRLRNANQTIAKGTIMKRSTGSITIDNDAYGRYRGEVQITKRNLPEDDRVNVVGRIAEDELFLLDYCGPGQRFEIVWEE</sequence>
<dbReference type="InterPro" id="IPR008589">
    <property type="entry name" value="MupG"/>
</dbReference>
<dbReference type="SUPFAM" id="SSF50891">
    <property type="entry name" value="Cyclophilin-like"/>
    <property type="match status" value="1"/>
</dbReference>
<dbReference type="Proteomes" id="UP000501451">
    <property type="component" value="Chromosome"/>
</dbReference>
<evidence type="ECO:0000313" key="3">
    <source>
        <dbReference type="EMBL" id="QII82159.1"/>
    </source>
</evidence>
<reference evidence="3 4" key="1">
    <citation type="journal article" date="2017" name="Int. J. Syst. Evol. Microbiol.">
        <title>Jeotgalibaca porci sp. nov. and Jeotgalibaca arthritidis sp. nov., isolated from pigs, and emended description of the genus Jeotgalibaca.</title>
        <authorList>
            <person name="Zamora L."/>
            <person name="Perez-Sancho M."/>
            <person name="Dominguez L."/>
            <person name="Fernandez-Garayzabal J.F."/>
            <person name="Vela A.I."/>
        </authorList>
    </citation>
    <scope>NUCLEOTIDE SEQUENCE [LARGE SCALE GENOMIC DNA]</scope>
    <source>
        <strain evidence="3 4">CECT 9157</strain>
    </source>
</reference>
<dbReference type="PANTHER" id="PTHR38435">
    <property type="match status" value="1"/>
</dbReference>
<organism evidence="3 4">
    <name type="scientific">Jeotgalibaca arthritidis</name>
    <dbReference type="NCBI Taxonomy" id="1868794"/>
    <lineage>
        <taxon>Bacteria</taxon>
        <taxon>Bacillati</taxon>
        <taxon>Bacillota</taxon>
        <taxon>Bacilli</taxon>
        <taxon>Lactobacillales</taxon>
        <taxon>Carnobacteriaceae</taxon>
        <taxon>Jeotgalibaca</taxon>
    </lineage>
</organism>
<dbReference type="PANTHER" id="PTHR38435:SF2">
    <property type="entry name" value="DUF871 DOMAIN-CONTAINING PROTEIN"/>
    <property type="match status" value="1"/>
</dbReference>
<keyword evidence="4" id="KW-1185">Reference proteome</keyword>
<dbReference type="InterPro" id="IPR043894">
    <property type="entry name" value="MupG_C"/>
</dbReference>
<gene>
    <name evidence="3" type="ORF">G7057_06750</name>
</gene>